<proteinExistence type="predicted"/>
<evidence type="ECO:0000313" key="1">
    <source>
        <dbReference type="EMBL" id="EHC99809.1"/>
    </source>
</evidence>
<dbReference type="Proteomes" id="UP000003536">
    <property type="component" value="Unassembled WGS sequence"/>
</dbReference>
<dbReference type="AlphaFoldDB" id="G5SGX1"/>
<gene>
    <name evidence="1" type="ORF">LTSEWAN_4811</name>
</gene>
<protein>
    <submittedName>
        <fullName evidence="1">Uncharacterized protein</fullName>
    </submittedName>
</protein>
<reference evidence="1 2" key="1">
    <citation type="journal article" date="2011" name="BMC Genomics">
        <title>Genome sequencing reveals diversification of virulence factor content and possible host adaptation in distinct subpopulations of Salmonella enterica.</title>
        <authorList>
            <person name="den Bakker H.C."/>
            <person name="Moreno Switt A.I."/>
            <person name="Govoni G."/>
            <person name="Cummings C.A."/>
            <person name="Ranieri M.L."/>
            <person name="Degoricija L."/>
            <person name="Hoelzer K."/>
            <person name="Rodriguez-Rivera L.D."/>
            <person name="Brown S."/>
            <person name="Bolchacova E."/>
            <person name="Furtado M.R."/>
            <person name="Wiedmann M."/>
        </authorList>
    </citation>
    <scope>NUCLEOTIDE SEQUENCE [LARGE SCALE GENOMIC DNA]</scope>
    <source>
        <strain evidence="1 2">A4-580</strain>
    </source>
</reference>
<comment type="caution">
    <text evidence="1">The sequence shown here is derived from an EMBL/GenBank/DDBJ whole genome shotgun (WGS) entry which is preliminary data.</text>
</comment>
<accession>G5SGX1</accession>
<sequence length="34" mass="3800">FVGRIRCLHRHPAEVLRIYASRILAASAVAPVKK</sequence>
<name>G5SGX1_SALET</name>
<feature type="non-terminal residue" evidence="1">
    <location>
        <position position="1"/>
    </location>
</feature>
<evidence type="ECO:0000313" key="2">
    <source>
        <dbReference type="Proteomes" id="UP000003536"/>
    </source>
</evidence>
<dbReference type="EMBL" id="AFCX01001564">
    <property type="protein sequence ID" value="EHC99809.1"/>
    <property type="molecule type" value="Genomic_DNA"/>
</dbReference>
<organism evidence="1 2">
    <name type="scientific">Salmonella enterica subsp. enterica serovar Wandsworth str. A4-580</name>
    <dbReference type="NCBI Taxonomy" id="913086"/>
    <lineage>
        <taxon>Bacteria</taxon>
        <taxon>Pseudomonadati</taxon>
        <taxon>Pseudomonadota</taxon>
        <taxon>Gammaproteobacteria</taxon>
        <taxon>Enterobacterales</taxon>
        <taxon>Enterobacteriaceae</taxon>
        <taxon>Salmonella</taxon>
    </lineage>
</organism>